<dbReference type="InterPro" id="IPR037523">
    <property type="entry name" value="VOC_core"/>
</dbReference>
<proteinExistence type="predicted"/>
<dbReference type="KEGG" id="satk:SA2016_1563"/>
<evidence type="ECO:0000313" key="2">
    <source>
        <dbReference type="EMBL" id="AMM32240.1"/>
    </source>
</evidence>
<keyword evidence="3" id="KW-1185">Reference proteome</keyword>
<protein>
    <recommendedName>
        <fullName evidence="1">VOC domain-containing protein</fullName>
    </recommendedName>
</protein>
<dbReference type="RefSeq" id="WP_066497094.1">
    <property type="nucleotide sequence ID" value="NZ_BJMO01000041.1"/>
</dbReference>
<dbReference type="CDD" id="cd07247">
    <property type="entry name" value="SgaA_N_like"/>
    <property type="match status" value="1"/>
</dbReference>
<accession>A0A126ZYH9</accession>
<evidence type="ECO:0000259" key="1">
    <source>
        <dbReference type="PROSITE" id="PS51819"/>
    </source>
</evidence>
<dbReference type="InterPro" id="IPR041581">
    <property type="entry name" value="Glyoxalase_6"/>
</dbReference>
<sequence length="116" mass="12241">MTANVNYFEIGTEDPEGSRAFYGGLFGWGFGEPSPVGYRMVETDAGGLWDTGAVGGGRWAVFYVQVDDVAASLAEAQRLGASIAIPLTNNGAIEFAHLVDPEGNRFGIWRPLGAAA</sequence>
<dbReference type="SUPFAM" id="SSF54593">
    <property type="entry name" value="Glyoxalase/Bleomycin resistance protein/Dihydroxybiphenyl dioxygenase"/>
    <property type="match status" value="1"/>
</dbReference>
<reference evidence="2 3" key="1">
    <citation type="submission" date="2016-02" db="EMBL/GenBank/DDBJ databases">
        <title>Complete genome of Sinomonas atrocyanea KCTC 3377.</title>
        <authorList>
            <person name="Kim K.M."/>
        </authorList>
    </citation>
    <scope>NUCLEOTIDE SEQUENCE [LARGE SCALE GENOMIC DNA]</scope>
    <source>
        <strain evidence="2 3">KCTC 3377</strain>
    </source>
</reference>
<dbReference type="PROSITE" id="PS51819">
    <property type="entry name" value="VOC"/>
    <property type="match status" value="1"/>
</dbReference>
<dbReference type="EMBL" id="CP014518">
    <property type="protein sequence ID" value="AMM32240.1"/>
    <property type="molecule type" value="Genomic_DNA"/>
</dbReference>
<dbReference type="OrthoDB" id="9793039at2"/>
<dbReference type="PANTHER" id="PTHR33993">
    <property type="entry name" value="GLYOXALASE-RELATED"/>
    <property type="match status" value="1"/>
</dbReference>
<feature type="domain" description="VOC" evidence="1">
    <location>
        <begin position="4"/>
        <end position="111"/>
    </location>
</feature>
<dbReference type="Gene3D" id="3.10.180.10">
    <property type="entry name" value="2,3-Dihydroxybiphenyl 1,2-Dioxygenase, domain 1"/>
    <property type="match status" value="1"/>
</dbReference>
<evidence type="ECO:0000313" key="3">
    <source>
        <dbReference type="Proteomes" id="UP000070134"/>
    </source>
</evidence>
<name>A0A126ZYH9_9MICC</name>
<organism evidence="2 3">
    <name type="scientific">Sinomonas atrocyanea</name>
    <dbReference type="NCBI Taxonomy" id="37927"/>
    <lineage>
        <taxon>Bacteria</taxon>
        <taxon>Bacillati</taxon>
        <taxon>Actinomycetota</taxon>
        <taxon>Actinomycetes</taxon>
        <taxon>Micrococcales</taxon>
        <taxon>Micrococcaceae</taxon>
        <taxon>Sinomonas</taxon>
    </lineage>
</organism>
<dbReference type="STRING" id="37927.SA2016_1563"/>
<dbReference type="InterPro" id="IPR029068">
    <property type="entry name" value="Glyas_Bleomycin-R_OHBP_Dase"/>
</dbReference>
<dbReference type="Proteomes" id="UP000070134">
    <property type="component" value="Chromosome"/>
</dbReference>
<dbReference type="Pfam" id="PF18029">
    <property type="entry name" value="Glyoxalase_6"/>
    <property type="match status" value="1"/>
</dbReference>
<gene>
    <name evidence="2" type="ORF">SA2016_1563</name>
</gene>
<dbReference type="InterPro" id="IPR052164">
    <property type="entry name" value="Anthracycline_SecMetBiosynth"/>
</dbReference>
<dbReference type="AlphaFoldDB" id="A0A126ZYH9"/>